<sequence length="199" mass="21471">MSRIGFRRRGAPAPNDWTWSAADHMSELHDGDVLSADLEARVDPARFREAMSRAPAAVHIVTTDGPAGPGGITATAVTSISAEPPLVLFCIYRASPTAERMIANNVFCINTLASPDEALADVFAGRTHQHLEERFANGTWTKLETGSPVLASAAAVFDCRIVEVKPAATHYIVIGAVEAVSFGPEQESLVYLHRKYRTL</sequence>
<dbReference type="SUPFAM" id="SSF50475">
    <property type="entry name" value="FMN-binding split barrel"/>
    <property type="match status" value="1"/>
</dbReference>
<dbReference type="InterPro" id="IPR002563">
    <property type="entry name" value="Flavin_Rdtase-like_dom"/>
</dbReference>
<dbReference type="PANTHER" id="PTHR30466">
    <property type="entry name" value="FLAVIN REDUCTASE"/>
    <property type="match status" value="1"/>
</dbReference>
<evidence type="ECO:0000313" key="4">
    <source>
        <dbReference type="Proteomes" id="UP000198755"/>
    </source>
</evidence>
<feature type="domain" description="Flavin reductase like" evidence="2">
    <location>
        <begin position="51"/>
        <end position="198"/>
    </location>
</feature>
<name>A0A1I3XFE4_9HYPH</name>
<dbReference type="PANTHER" id="PTHR30466:SF1">
    <property type="entry name" value="FMN REDUCTASE (NADH) RUTF"/>
    <property type="match status" value="1"/>
</dbReference>
<dbReference type="Pfam" id="PF01613">
    <property type="entry name" value="Flavin_Reduct"/>
    <property type="match status" value="1"/>
</dbReference>
<dbReference type="SMART" id="SM00903">
    <property type="entry name" value="Flavin_Reduct"/>
    <property type="match status" value="1"/>
</dbReference>
<dbReference type="GO" id="GO:0006208">
    <property type="term" value="P:pyrimidine nucleobase catabolic process"/>
    <property type="evidence" value="ECO:0007669"/>
    <property type="project" value="TreeGrafter"/>
</dbReference>
<evidence type="ECO:0000256" key="1">
    <source>
        <dbReference type="ARBA" id="ARBA00023002"/>
    </source>
</evidence>
<dbReference type="AlphaFoldDB" id="A0A1I3XFE4"/>
<dbReference type="GO" id="GO:0042602">
    <property type="term" value="F:riboflavin reductase (NADPH) activity"/>
    <property type="evidence" value="ECO:0007669"/>
    <property type="project" value="TreeGrafter"/>
</dbReference>
<dbReference type="Gene3D" id="2.30.110.10">
    <property type="entry name" value="Electron Transport, Fmn-binding Protein, Chain A"/>
    <property type="match status" value="1"/>
</dbReference>
<keyword evidence="1" id="KW-0560">Oxidoreductase</keyword>
<dbReference type="GO" id="GO:0010181">
    <property type="term" value="F:FMN binding"/>
    <property type="evidence" value="ECO:0007669"/>
    <property type="project" value="InterPro"/>
</dbReference>
<gene>
    <name evidence="3" type="ORF">SAMN05444581_10389</name>
</gene>
<dbReference type="InterPro" id="IPR050268">
    <property type="entry name" value="NADH-dep_flavin_reductase"/>
</dbReference>
<dbReference type="RefSeq" id="WP_244532124.1">
    <property type="nucleotide sequence ID" value="NZ_FOSN01000003.1"/>
</dbReference>
<evidence type="ECO:0000259" key="2">
    <source>
        <dbReference type="SMART" id="SM00903"/>
    </source>
</evidence>
<evidence type="ECO:0000313" key="3">
    <source>
        <dbReference type="EMBL" id="SFK18248.1"/>
    </source>
</evidence>
<accession>A0A1I3XFE4</accession>
<organism evidence="3 4">
    <name type="scientific">Methylocapsa palsarum</name>
    <dbReference type="NCBI Taxonomy" id="1612308"/>
    <lineage>
        <taxon>Bacteria</taxon>
        <taxon>Pseudomonadati</taxon>
        <taxon>Pseudomonadota</taxon>
        <taxon>Alphaproteobacteria</taxon>
        <taxon>Hyphomicrobiales</taxon>
        <taxon>Beijerinckiaceae</taxon>
        <taxon>Methylocapsa</taxon>
    </lineage>
</organism>
<protein>
    <submittedName>
        <fullName evidence="3">Flavin reductase</fullName>
    </submittedName>
</protein>
<dbReference type="EMBL" id="FOSN01000003">
    <property type="protein sequence ID" value="SFK18248.1"/>
    <property type="molecule type" value="Genomic_DNA"/>
</dbReference>
<proteinExistence type="predicted"/>
<keyword evidence="4" id="KW-1185">Reference proteome</keyword>
<dbReference type="InterPro" id="IPR012349">
    <property type="entry name" value="Split_barrel_FMN-bd"/>
</dbReference>
<dbReference type="STRING" id="1612308.SAMN05444581_10389"/>
<dbReference type="Proteomes" id="UP000198755">
    <property type="component" value="Unassembled WGS sequence"/>
</dbReference>
<reference evidence="3 4" key="1">
    <citation type="submission" date="2016-10" db="EMBL/GenBank/DDBJ databases">
        <authorList>
            <person name="de Groot N.N."/>
        </authorList>
    </citation>
    <scope>NUCLEOTIDE SEQUENCE [LARGE SCALE GENOMIC DNA]</scope>
    <source>
        <strain evidence="3 4">NE2</strain>
    </source>
</reference>